<dbReference type="GO" id="GO:0005886">
    <property type="term" value="C:plasma membrane"/>
    <property type="evidence" value="ECO:0007669"/>
    <property type="project" value="UniProtKB-SubCell"/>
</dbReference>
<dbReference type="EMBL" id="RBRK01000106">
    <property type="protein sequence ID" value="RMQ74147.1"/>
    <property type="molecule type" value="Genomic_DNA"/>
</dbReference>
<dbReference type="PANTHER" id="PTHR43163">
    <property type="entry name" value="DIPEPTIDE TRANSPORT SYSTEM PERMEASE PROTEIN DPPB-RELATED"/>
    <property type="match status" value="1"/>
</dbReference>
<dbReference type="InterPro" id="IPR045621">
    <property type="entry name" value="BPD_transp_1_N"/>
</dbReference>
<evidence type="ECO:0000256" key="5">
    <source>
        <dbReference type="ARBA" id="ARBA00022989"/>
    </source>
</evidence>
<evidence type="ECO:0000256" key="7">
    <source>
        <dbReference type="RuleBase" id="RU363032"/>
    </source>
</evidence>
<feature type="domain" description="ABC transmembrane type-1" evidence="8">
    <location>
        <begin position="132"/>
        <end position="337"/>
    </location>
</feature>
<feature type="transmembrane region" description="Helical" evidence="7">
    <location>
        <begin position="39"/>
        <end position="67"/>
    </location>
</feature>
<protein>
    <submittedName>
        <fullName evidence="9">Peptide ABC transporter permease</fullName>
    </submittedName>
</protein>
<feature type="transmembrane region" description="Helical" evidence="7">
    <location>
        <begin position="318"/>
        <end position="343"/>
    </location>
</feature>
<evidence type="ECO:0000256" key="6">
    <source>
        <dbReference type="ARBA" id="ARBA00023136"/>
    </source>
</evidence>
<proteinExistence type="inferred from homology"/>
<dbReference type="STRING" id="33069.AO065_09645"/>
<feature type="transmembrane region" description="Helical" evidence="7">
    <location>
        <begin position="218"/>
        <end position="234"/>
    </location>
</feature>
<dbReference type="InterPro" id="IPR035906">
    <property type="entry name" value="MetI-like_sf"/>
</dbReference>
<dbReference type="PANTHER" id="PTHR43163:SF3">
    <property type="entry name" value="PEPTIDE ABC TRANSPORTER PERMEASE PROTEIN"/>
    <property type="match status" value="1"/>
</dbReference>
<dbReference type="InterPro" id="IPR000515">
    <property type="entry name" value="MetI-like"/>
</dbReference>
<evidence type="ECO:0000313" key="9">
    <source>
        <dbReference type="EMBL" id="RMQ74147.1"/>
    </source>
</evidence>
<keyword evidence="5 7" id="KW-1133">Transmembrane helix</keyword>
<dbReference type="Pfam" id="PF19300">
    <property type="entry name" value="BPD_transp_1_N"/>
    <property type="match status" value="1"/>
</dbReference>
<dbReference type="PROSITE" id="PS50928">
    <property type="entry name" value="ABC_TM1"/>
    <property type="match status" value="1"/>
</dbReference>
<evidence type="ECO:0000259" key="8">
    <source>
        <dbReference type="PROSITE" id="PS50928"/>
    </source>
</evidence>
<comment type="similarity">
    <text evidence="7">Belongs to the binding-protein-dependent transport system permease family.</text>
</comment>
<feature type="transmembrane region" description="Helical" evidence="7">
    <location>
        <begin position="276"/>
        <end position="298"/>
    </location>
</feature>
<dbReference type="Gene3D" id="1.10.3720.10">
    <property type="entry name" value="MetI-like"/>
    <property type="match status" value="1"/>
</dbReference>
<dbReference type="CDD" id="cd06261">
    <property type="entry name" value="TM_PBP2"/>
    <property type="match status" value="1"/>
</dbReference>
<dbReference type="GO" id="GO:0055085">
    <property type="term" value="P:transmembrane transport"/>
    <property type="evidence" value="ECO:0007669"/>
    <property type="project" value="InterPro"/>
</dbReference>
<comment type="subcellular location">
    <subcellularLocation>
        <location evidence="1 7">Cell membrane</location>
        <topology evidence="1 7">Multi-pass membrane protein</topology>
    </subcellularLocation>
</comment>
<dbReference type="AlphaFoldDB" id="A0A3M4P7D1"/>
<keyword evidence="6 7" id="KW-0472">Membrane</keyword>
<organism evidence="9 10">
    <name type="scientific">Pseudomonas viridiflava</name>
    <name type="common">Phytomonas viridiflava</name>
    <dbReference type="NCBI Taxonomy" id="33069"/>
    <lineage>
        <taxon>Bacteria</taxon>
        <taxon>Pseudomonadati</taxon>
        <taxon>Pseudomonadota</taxon>
        <taxon>Gammaproteobacteria</taxon>
        <taxon>Pseudomonadales</taxon>
        <taxon>Pseudomonadaceae</taxon>
        <taxon>Pseudomonas</taxon>
    </lineage>
</organism>
<gene>
    <name evidence="9" type="ORF">ALP98_100052</name>
</gene>
<evidence type="ECO:0000256" key="2">
    <source>
        <dbReference type="ARBA" id="ARBA00022448"/>
    </source>
</evidence>
<dbReference type="Pfam" id="PF00528">
    <property type="entry name" value="BPD_transp_1"/>
    <property type="match status" value="1"/>
</dbReference>
<sequence length="351" mass="37531">MPATRWAASWATCSASRCGWTHKCNAEPSRRMQMNSNTLWLIVQRFGAAIVTLLIVSIVVFAITAVLPGDAAQQALGQFATPEQVAALRTKLGLDQPGVVRYLHWLTNLLGGNFGESVSNAMPVSELIAGRFPKTLMLSATTALVSVPLALALGIGAAMYRGSRLDGALSFITLTLVAVPEFLVATLAVLIFAVNLGWLSALSYGGDVSSPWQFMRTYALPVMTLCCVIVAQMARMTRAAVIDQLDSPYVEMARLKGVSPVRIVLRHALPNAIGPIVNAVALSLSYLLGGVVIVETIFNYPGIASLMVDAVTNRDMALVQGCTMLFCSAYLGLVLMADLCAILSNPRLRTQ</sequence>
<name>A0A3M4P7D1_PSEVI</name>
<feature type="transmembrane region" description="Helical" evidence="7">
    <location>
        <begin position="171"/>
        <end position="198"/>
    </location>
</feature>
<accession>A0A3M4P7D1</accession>
<keyword evidence="4 7" id="KW-0812">Transmembrane</keyword>
<keyword evidence="3" id="KW-1003">Cell membrane</keyword>
<evidence type="ECO:0000256" key="1">
    <source>
        <dbReference type="ARBA" id="ARBA00004651"/>
    </source>
</evidence>
<dbReference type="SUPFAM" id="SSF161098">
    <property type="entry name" value="MetI-like"/>
    <property type="match status" value="1"/>
</dbReference>
<reference evidence="9 10" key="1">
    <citation type="submission" date="2018-08" db="EMBL/GenBank/DDBJ databases">
        <title>Recombination of ecologically and evolutionarily significant loci maintains genetic cohesion in the Pseudomonas syringae species complex.</title>
        <authorList>
            <person name="Dillon M."/>
            <person name="Thakur S."/>
            <person name="Almeida R.N.D."/>
            <person name="Weir B.S."/>
            <person name="Guttman D.S."/>
        </authorList>
    </citation>
    <scope>NUCLEOTIDE SEQUENCE [LARGE SCALE GENOMIC DNA]</scope>
    <source>
        <strain evidence="9 10">ICMP 11296</strain>
    </source>
</reference>
<dbReference type="Proteomes" id="UP000271866">
    <property type="component" value="Unassembled WGS sequence"/>
</dbReference>
<comment type="caution">
    <text evidence="9">The sequence shown here is derived from an EMBL/GenBank/DDBJ whole genome shotgun (WGS) entry which is preliminary data.</text>
</comment>
<evidence type="ECO:0000256" key="3">
    <source>
        <dbReference type="ARBA" id="ARBA00022475"/>
    </source>
</evidence>
<feature type="transmembrane region" description="Helical" evidence="7">
    <location>
        <begin position="136"/>
        <end position="159"/>
    </location>
</feature>
<evidence type="ECO:0000256" key="4">
    <source>
        <dbReference type="ARBA" id="ARBA00022692"/>
    </source>
</evidence>
<evidence type="ECO:0000313" key="10">
    <source>
        <dbReference type="Proteomes" id="UP000271866"/>
    </source>
</evidence>
<keyword evidence="2 7" id="KW-0813">Transport</keyword>